<feature type="transmembrane region" description="Helical" evidence="3">
    <location>
        <begin position="65"/>
        <end position="88"/>
    </location>
</feature>
<feature type="compositionally biased region" description="Basic and acidic residues" evidence="2">
    <location>
        <begin position="418"/>
        <end position="449"/>
    </location>
</feature>
<keyword evidence="3" id="KW-1133">Transmembrane helix</keyword>
<evidence type="ECO:0000313" key="4">
    <source>
        <dbReference type="EMBL" id="CEM61551.1"/>
    </source>
</evidence>
<evidence type="ECO:0000256" key="3">
    <source>
        <dbReference type="SAM" id="Phobius"/>
    </source>
</evidence>
<accession>A0A0B7GY53</accession>
<organism evidence="4 5">
    <name type="scientific">Treponema phagedenis</name>
    <dbReference type="NCBI Taxonomy" id="162"/>
    <lineage>
        <taxon>Bacteria</taxon>
        <taxon>Pseudomonadati</taxon>
        <taxon>Spirochaetota</taxon>
        <taxon>Spirochaetia</taxon>
        <taxon>Spirochaetales</taxon>
        <taxon>Treponemataceae</taxon>
        <taxon>Treponema</taxon>
    </lineage>
</organism>
<evidence type="ECO:0000256" key="2">
    <source>
        <dbReference type="SAM" id="MobiDB-lite"/>
    </source>
</evidence>
<feature type="transmembrane region" description="Helical" evidence="3">
    <location>
        <begin position="28"/>
        <end position="53"/>
    </location>
</feature>
<dbReference type="GeneID" id="57753150"/>
<reference evidence="5" key="1">
    <citation type="submission" date="2015-01" db="EMBL/GenBank/DDBJ databases">
        <authorList>
            <person name="Manzoor Shahid"/>
            <person name="Zubair Saima"/>
        </authorList>
    </citation>
    <scope>NUCLEOTIDE SEQUENCE [LARGE SCALE GENOMIC DNA]</scope>
    <source>
        <strain evidence="5">V1</strain>
    </source>
</reference>
<sequence>MSGLKIFFMKIKEPFIHTKEAWVNLTDWLSMASSITLMMIGIAGIIFVLIFSLRILNKKNKSKTVASLVLVSCTVLSCLCMIPTIAGFNSYVTKSFKQGEIAKLTEEIENRRLKKENAEKELELMKKEKELIKKQVDIDKKSIEIEGLQDSLRLLNNTMLNVQSFREILEAALLETDFQQTKMDRERFSIEKGWGLKADYYYDEALVVQTYNFKGVFGIDLKDVKIKTSKDANNILWVSGIKQKLIGIREYEASTKVCEMRRVDVKKDGKEYRILNDSKSQDRAKEYGENCRNTYQDRLNKGLETNFLDDPIKKLAKNFITLILAPLQKEIRFKDDTEPGAVSLEEYLNNGLQEKKERIASLEQNNKDIEKQLEIDKKQFEEASKQFKESQKELEGAQKDLDELQTKPNSASLPASDRNVKTESENEAVQKPDEPVNTKPQEESHSKLDEELENSVNRE</sequence>
<evidence type="ECO:0000256" key="1">
    <source>
        <dbReference type="SAM" id="Coils"/>
    </source>
</evidence>
<dbReference type="Proteomes" id="UP000042527">
    <property type="component" value="Unassembled WGS sequence"/>
</dbReference>
<feature type="compositionally biased region" description="Basic and acidic residues" evidence="2">
    <location>
        <begin position="384"/>
        <end position="405"/>
    </location>
</feature>
<dbReference type="EMBL" id="CDNC01000012">
    <property type="protein sequence ID" value="CEM61551.1"/>
    <property type="molecule type" value="Genomic_DNA"/>
</dbReference>
<gene>
    <name evidence="4" type="ORF">TPHV1_20088</name>
</gene>
<keyword evidence="5" id="KW-1185">Reference proteome</keyword>
<name>A0A0B7GY53_TREPH</name>
<keyword evidence="3" id="KW-0472">Membrane</keyword>
<keyword evidence="1" id="KW-0175">Coiled coil</keyword>
<dbReference type="AlphaFoldDB" id="A0A0B7GY53"/>
<feature type="coiled-coil region" evidence="1">
    <location>
        <begin position="101"/>
        <end position="158"/>
    </location>
</feature>
<feature type="region of interest" description="Disordered" evidence="2">
    <location>
        <begin position="384"/>
        <end position="459"/>
    </location>
</feature>
<dbReference type="OrthoDB" id="362545at2"/>
<keyword evidence="3" id="KW-0812">Transmembrane</keyword>
<proteinExistence type="predicted"/>
<dbReference type="RefSeq" id="WP_024753609.1">
    <property type="nucleotide sequence ID" value="NZ_CDNC01000012.1"/>
</dbReference>
<protein>
    <submittedName>
        <fullName evidence="4">Uncharacterized protein</fullName>
    </submittedName>
</protein>
<evidence type="ECO:0000313" key="5">
    <source>
        <dbReference type="Proteomes" id="UP000042527"/>
    </source>
</evidence>